<reference evidence="6 7" key="1">
    <citation type="journal article" date="2015" name="Nature">
        <title>rRNA introns, odd ribosomes, and small enigmatic genomes across a large radiation of phyla.</title>
        <authorList>
            <person name="Brown C.T."/>
            <person name="Hug L.A."/>
            <person name="Thomas B.C."/>
            <person name="Sharon I."/>
            <person name="Castelle C.J."/>
            <person name="Singh A."/>
            <person name="Wilkins M.J."/>
            <person name="Williams K.H."/>
            <person name="Banfield J.F."/>
        </authorList>
    </citation>
    <scope>NUCLEOTIDE SEQUENCE [LARGE SCALE GENOMIC DNA]</scope>
</reference>
<dbReference type="GO" id="GO:0008170">
    <property type="term" value="F:N-methyltransferase activity"/>
    <property type="evidence" value="ECO:0007669"/>
    <property type="project" value="InterPro"/>
</dbReference>
<dbReference type="Pfam" id="PF01555">
    <property type="entry name" value="N6_N4_Mtase"/>
    <property type="match status" value="1"/>
</dbReference>
<dbReference type="GO" id="GO:0003677">
    <property type="term" value="F:DNA binding"/>
    <property type="evidence" value="ECO:0007669"/>
    <property type="project" value="InterPro"/>
</dbReference>
<comment type="similarity">
    <text evidence="1 4">Belongs to the N(4)/N(6)-methyltransferase family.</text>
</comment>
<evidence type="ECO:0000313" key="7">
    <source>
        <dbReference type="Proteomes" id="UP000034849"/>
    </source>
</evidence>
<accession>A0A0G0G759</accession>
<dbReference type="Gene3D" id="3.90.1530.10">
    <property type="entry name" value="Conserved hypothetical protein from pyrococcus furiosus pfu- 392566-001, ParB domain"/>
    <property type="match status" value="1"/>
</dbReference>
<keyword evidence="3" id="KW-0808">Transferase</keyword>
<feature type="domain" description="ParB-like N-terminal" evidence="5">
    <location>
        <begin position="11"/>
        <end position="101"/>
    </location>
</feature>
<dbReference type="SMART" id="SM00470">
    <property type="entry name" value="ParB"/>
    <property type="match status" value="1"/>
</dbReference>
<dbReference type="GO" id="GO:0032259">
    <property type="term" value="P:methylation"/>
    <property type="evidence" value="ECO:0007669"/>
    <property type="project" value="UniProtKB-KW"/>
</dbReference>
<protein>
    <recommendedName>
        <fullName evidence="4">Methyltransferase</fullName>
        <ecNumber evidence="4">2.1.1.-</ecNumber>
    </recommendedName>
</protein>
<gene>
    <name evidence="6" type="ORF">US42_C0018G0017</name>
</gene>
<dbReference type="InterPro" id="IPR036086">
    <property type="entry name" value="ParB/Sulfiredoxin_sf"/>
</dbReference>
<dbReference type="AlphaFoldDB" id="A0A0G0G759"/>
<dbReference type="PRINTS" id="PR00508">
    <property type="entry name" value="S21N4MTFRASE"/>
</dbReference>
<dbReference type="PROSITE" id="PS00092">
    <property type="entry name" value="N6_MTASE"/>
    <property type="match status" value="1"/>
</dbReference>
<name>A0A0G0G759_9BACT</name>
<evidence type="ECO:0000313" key="6">
    <source>
        <dbReference type="EMBL" id="KKQ26943.1"/>
    </source>
</evidence>
<dbReference type="InterPro" id="IPR003115">
    <property type="entry name" value="ParB_N"/>
</dbReference>
<organism evidence="6 7">
    <name type="scientific">Candidatus Magasanikbacteria bacterium GW2011_GWC2_37_14</name>
    <dbReference type="NCBI Taxonomy" id="1619046"/>
    <lineage>
        <taxon>Bacteria</taxon>
        <taxon>Candidatus Magasanikiibacteriota</taxon>
    </lineage>
</organism>
<dbReference type="Pfam" id="PF02195">
    <property type="entry name" value="ParB_N"/>
    <property type="match status" value="1"/>
</dbReference>
<keyword evidence="2" id="KW-0489">Methyltransferase</keyword>
<dbReference type="Gene3D" id="3.40.50.150">
    <property type="entry name" value="Vaccinia Virus protein VP39"/>
    <property type="match status" value="1"/>
</dbReference>
<dbReference type="STRING" id="1619046.US42_C0018G0017"/>
<evidence type="ECO:0000256" key="2">
    <source>
        <dbReference type="ARBA" id="ARBA00022603"/>
    </source>
</evidence>
<comment type="caution">
    <text evidence="6">The sequence shown here is derived from an EMBL/GenBank/DDBJ whole genome shotgun (WGS) entry which is preliminary data.</text>
</comment>
<dbReference type="SUPFAM" id="SSF110849">
    <property type="entry name" value="ParB/Sulfiredoxin"/>
    <property type="match status" value="1"/>
</dbReference>
<evidence type="ECO:0000256" key="1">
    <source>
        <dbReference type="ARBA" id="ARBA00006594"/>
    </source>
</evidence>
<dbReference type="Proteomes" id="UP000034849">
    <property type="component" value="Unassembled WGS sequence"/>
</dbReference>
<proteinExistence type="inferred from homology"/>
<dbReference type="InterPro" id="IPR015840">
    <property type="entry name" value="DNA_MeTrfase_ParB"/>
</dbReference>
<dbReference type="InterPro" id="IPR001091">
    <property type="entry name" value="RM_Methyltransferase"/>
</dbReference>
<dbReference type="InterPro" id="IPR002052">
    <property type="entry name" value="DNA_methylase_N6_adenine_CS"/>
</dbReference>
<dbReference type="InterPro" id="IPR002941">
    <property type="entry name" value="DNA_methylase_N4/N6"/>
</dbReference>
<evidence type="ECO:0000256" key="3">
    <source>
        <dbReference type="ARBA" id="ARBA00022679"/>
    </source>
</evidence>
<dbReference type="CDD" id="cd16401">
    <property type="entry name" value="ParB_N_like_MT"/>
    <property type="match status" value="1"/>
</dbReference>
<dbReference type="InterPro" id="IPR029063">
    <property type="entry name" value="SAM-dependent_MTases_sf"/>
</dbReference>
<dbReference type="EC" id="2.1.1.-" evidence="4"/>
<sequence length="447" mass="51208">MTTQSHNINIVQVPIMDLKPTEYNPRKWDEVAVGQLTESINTFGLVDPIIANGADNRKNIVIGGHFRLFVAQKMGYTEMPVVYINLPDISKEKELNLRLNKNTGEWDLNLLAEFDESFLADVGFSSEDIDDIFEVEDIPEQFDLEKELDKLNITEIEIQKGDRWLLGDSVLYCGDSTIEADIQNLMNGEKADMCFTDPPYILDYLKAGKRNGNPTEGFGAKKNRRYLETDELPDDFTEKWMANTKNIAKNNFSIIVYENWKNIPIIWDEMKKHWKIKNMLVWHLPNRTQGFAAKHKFFSKHDIAMVGASGEVEYNLEDEEQELQNEYETALYAISGKPQWEGYEKGKKICPSDFIEFNADDAKHSGQGIIFGTKPLQILIPYIKVLTKRGDLIVEPFGGSGSTLIAATKMNRRCYVMEKSPVYAEVIRNRWEKLTGKKAVKYESVQS</sequence>
<dbReference type="PIRSF" id="PIRSF036758">
    <property type="entry name" value="Aden_M_ParB"/>
    <property type="match status" value="1"/>
</dbReference>
<dbReference type="EMBL" id="LBSX01000018">
    <property type="protein sequence ID" value="KKQ26943.1"/>
    <property type="molecule type" value="Genomic_DNA"/>
</dbReference>
<evidence type="ECO:0000256" key="4">
    <source>
        <dbReference type="RuleBase" id="RU362026"/>
    </source>
</evidence>
<evidence type="ECO:0000259" key="5">
    <source>
        <dbReference type="SMART" id="SM00470"/>
    </source>
</evidence>
<dbReference type="SUPFAM" id="SSF53335">
    <property type="entry name" value="S-adenosyl-L-methionine-dependent methyltransferases"/>
    <property type="match status" value="1"/>
</dbReference>